<dbReference type="GO" id="GO:0008168">
    <property type="term" value="F:methyltransferase activity"/>
    <property type="evidence" value="ECO:0007669"/>
    <property type="project" value="InterPro"/>
</dbReference>
<dbReference type="SUPFAM" id="SSF53335">
    <property type="entry name" value="S-adenosyl-L-methionine-dependent methyltransferases"/>
    <property type="match status" value="1"/>
</dbReference>
<dbReference type="PRINTS" id="PR00507">
    <property type="entry name" value="N12N6MTFRASE"/>
</dbReference>
<organism evidence="1">
    <name type="scientific">freshwater metagenome</name>
    <dbReference type="NCBI Taxonomy" id="449393"/>
    <lineage>
        <taxon>unclassified sequences</taxon>
        <taxon>metagenomes</taxon>
        <taxon>ecological metagenomes</taxon>
    </lineage>
</organism>
<accession>A0A6J6JK45</accession>
<evidence type="ECO:0000313" key="1">
    <source>
        <dbReference type="EMBL" id="CAB4637296.1"/>
    </source>
</evidence>
<dbReference type="EMBL" id="CAEZVO010000111">
    <property type="protein sequence ID" value="CAB4637296.1"/>
    <property type="molecule type" value="Genomic_DNA"/>
</dbReference>
<reference evidence="1" key="1">
    <citation type="submission" date="2020-05" db="EMBL/GenBank/DDBJ databases">
        <authorList>
            <person name="Chiriac C."/>
            <person name="Salcher M."/>
            <person name="Ghai R."/>
            <person name="Kavagutti S V."/>
        </authorList>
    </citation>
    <scope>NUCLEOTIDE SEQUENCE</scope>
</reference>
<name>A0A6J6JK45_9ZZZZ</name>
<proteinExistence type="predicted"/>
<dbReference type="InterPro" id="IPR029063">
    <property type="entry name" value="SAM-dependent_MTases_sf"/>
</dbReference>
<dbReference type="InterPro" id="IPR002052">
    <property type="entry name" value="DNA_methylase_N6_adenine_CS"/>
</dbReference>
<dbReference type="AlphaFoldDB" id="A0A6J6JK45"/>
<dbReference type="PROSITE" id="PS00092">
    <property type="entry name" value="N6_MTASE"/>
    <property type="match status" value="1"/>
</dbReference>
<dbReference type="GO" id="GO:0032259">
    <property type="term" value="P:methylation"/>
    <property type="evidence" value="ECO:0007669"/>
    <property type="project" value="InterPro"/>
</dbReference>
<dbReference type="Gene3D" id="3.40.50.150">
    <property type="entry name" value="Vaccinia Virus protein VP39"/>
    <property type="match status" value="1"/>
</dbReference>
<sequence length="280" mass="31576">MQKLGNRRITGKEQFYTPTLLAESLLAEVLNQVPNLANRVVIEPAGGTGSFLKAASKAGVKRFLSFDIEPKHSDVTKADFLTAEIFESDAVAISNPPFGRNNALSIPFFNKAANHSEFICFIVPRSWRKWSVINRLDRRFHLISDQDIQIDYEDENGLPLSEKNSLATCFQIWQRRENLRPIFSVTDKGVIEKSDYANADVALTIFGFGCGKVLTEFDRKPNSTKMFLKLHHPAALNALQNADFSKFYRNTAYTEALSLPEINYLLNESIFGNPHLVETV</sequence>
<gene>
    <name evidence="1" type="ORF">UFOPK2044_00749</name>
</gene>
<protein>
    <submittedName>
        <fullName evidence="1">Unannotated protein</fullName>
    </submittedName>
</protein>
<dbReference type="GO" id="GO:0003676">
    <property type="term" value="F:nucleic acid binding"/>
    <property type="evidence" value="ECO:0007669"/>
    <property type="project" value="InterPro"/>
</dbReference>